<evidence type="ECO:0000313" key="3">
    <source>
        <dbReference type="Proteomes" id="UP001283361"/>
    </source>
</evidence>
<sequence>MGFKHWLTLGLLLVTTEVTLCSASNTQYLQFMHKQGHRVALRGTEIGRISGPDVTLLGCGRLCGKHDCKLVHSSSVHKICEIFAEAYYAVSLSPDPDWDVGYTPAALVIYQQWTLVFRTQKEISEPVYRTWMDTGISHDEPVPNNFPPACLRMFDYESCDRHFRSHILDDWYGVHLSVIKNDTEVAYIIFDGSGTDMQSWFDKANVIDSTWFSGIKNDTSLFVPTDIKGRCEEYLCRRFLFYGPYVGCWTEWFYLMIVDRDSDYCTYWWHPSSVYKAEPAIAYSPTSGQASFGKGRDVPLADYADAMAVYVTFA</sequence>
<keyword evidence="1" id="KW-0732">Signal</keyword>
<reference evidence="2" key="1">
    <citation type="journal article" date="2023" name="G3 (Bethesda)">
        <title>A reference genome for the long-term kleptoplast-retaining sea slug Elysia crispata morphotype clarki.</title>
        <authorList>
            <person name="Eastman K.E."/>
            <person name="Pendleton A.L."/>
            <person name="Shaikh M.A."/>
            <person name="Suttiyut T."/>
            <person name="Ogas R."/>
            <person name="Tomko P."/>
            <person name="Gavelis G."/>
            <person name="Widhalm J.R."/>
            <person name="Wisecaver J.H."/>
        </authorList>
    </citation>
    <scope>NUCLEOTIDE SEQUENCE</scope>
    <source>
        <strain evidence="2">ECLA1</strain>
    </source>
</reference>
<evidence type="ECO:0000313" key="2">
    <source>
        <dbReference type="EMBL" id="KAK3756735.1"/>
    </source>
</evidence>
<dbReference type="Proteomes" id="UP001283361">
    <property type="component" value="Unassembled WGS sequence"/>
</dbReference>
<dbReference type="AlphaFoldDB" id="A0AAE1D4Q4"/>
<evidence type="ECO:0000256" key="1">
    <source>
        <dbReference type="SAM" id="SignalP"/>
    </source>
</evidence>
<proteinExistence type="predicted"/>
<dbReference type="EMBL" id="JAWDGP010005477">
    <property type="protein sequence ID" value="KAK3756735.1"/>
    <property type="molecule type" value="Genomic_DNA"/>
</dbReference>
<protein>
    <submittedName>
        <fullName evidence="2">Uncharacterized protein</fullName>
    </submittedName>
</protein>
<comment type="caution">
    <text evidence="2">The sequence shown here is derived from an EMBL/GenBank/DDBJ whole genome shotgun (WGS) entry which is preliminary data.</text>
</comment>
<accession>A0AAE1D4Q4</accession>
<organism evidence="2 3">
    <name type="scientific">Elysia crispata</name>
    <name type="common">lettuce slug</name>
    <dbReference type="NCBI Taxonomy" id="231223"/>
    <lineage>
        <taxon>Eukaryota</taxon>
        <taxon>Metazoa</taxon>
        <taxon>Spiralia</taxon>
        <taxon>Lophotrochozoa</taxon>
        <taxon>Mollusca</taxon>
        <taxon>Gastropoda</taxon>
        <taxon>Heterobranchia</taxon>
        <taxon>Euthyneura</taxon>
        <taxon>Panpulmonata</taxon>
        <taxon>Sacoglossa</taxon>
        <taxon>Placobranchoidea</taxon>
        <taxon>Plakobranchidae</taxon>
        <taxon>Elysia</taxon>
    </lineage>
</organism>
<name>A0AAE1D4Q4_9GAST</name>
<keyword evidence="3" id="KW-1185">Reference proteome</keyword>
<feature type="signal peptide" evidence="1">
    <location>
        <begin position="1"/>
        <end position="23"/>
    </location>
</feature>
<feature type="chain" id="PRO_5041985781" evidence="1">
    <location>
        <begin position="24"/>
        <end position="314"/>
    </location>
</feature>
<gene>
    <name evidence="2" type="ORF">RRG08_018459</name>
</gene>